<dbReference type="EMBL" id="CP014672">
    <property type="protein sequence ID" value="ANW99370.1"/>
    <property type="molecule type" value="Genomic_DNA"/>
</dbReference>
<accession>A0A1B1YF49</accession>
<dbReference type="Pfam" id="PF13165">
    <property type="entry name" value="SCIFF"/>
    <property type="match status" value="1"/>
</dbReference>
<proteinExistence type="predicted"/>
<sequence>MKHIKTLSGNILNKDLKKVGCGECQTSCQSACKTSCTVANQKCER</sequence>
<evidence type="ECO:0000313" key="1">
    <source>
        <dbReference type="EMBL" id="ANW99370.1"/>
    </source>
</evidence>
<dbReference type="OrthoDB" id="1684200at2"/>
<organism evidence="1 2">
    <name type="scientific">Thermoclostridium stercorarium subsp. thermolacticum DSM 2910</name>
    <dbReference type="NCBI Taxonomy" id="1121336"/>
    <lineage>
        <taxon>Bacteria</taxon>
        <taxon>Bacillati</taxon>
        <taxon>Bacillota</taxon>
        <taxon>Clostridia</taxon>
        <taxon>Eubacteriales</taxon>
        <taxon>Oscillospiraceae</taxon>
        <taxon>Thermoclostridium</taxon>
    </lineage>
</organism>
<protein>
    <submittedName>
        <fullName evidence="1">Six-cysteine peptide SCIFF</fullName>
    </submittedName>
</protein>
<gene>
    <name evidence="1" type="ORF">CSTERTH_10165</name>
</gene>
<reference evidence="1 2" key="1">
    <citation type="submission" date="2016-02" db="EMBL/GenBank/DDBJ databases">
        <title>Comparison of Clostridium stercorarium subspecies using comparative genomics and transcriptomics.</title>
        <authorList>
            <person name="Schellenberg J."/>
            <person name="Thallinger G."/>
            <person name="Levin D.B."/>
            <person name="Zhang X."/>
            <person name="Alvare G."/>
            <person name="Fristensky B."/>
            <person name="Sparling R."/>
        </authorList>
    </citation>
    <scope>NUCLEOTIDE SEQUENCE [LARGE SCALE GENOMIC DNA]</scope>
    <source>
        <strain evidence="1 2">DSM 2910</strain>
    </source>
</reference>
<dbReference type="AlphaFoldDB" id="A0A1B1YF49"/>
<dbReference type="NCBIfam" id="TIGR03973">
    <property type="entry name" value="six_Cys_in_45"/>
    <property type="match status" value="1"/>
</dbReference>
<dbReference type="Proteomes" id="UP000092971">
    <property type="component" value="Chromosome"/>
</dbReference>
<dbReference type="InterPro" id="IPR023975">
    <property type="entry name" value="Six-Cys_pep_SCIFF"/>
</dbReference>
<dbReference type="RefSeq" id="WP_015359757.1">
    <property type="nucleotide sequence ID" value="NZ_CP014672.1"/>
</dbReference>
<evidence type="ECO:0000313" key="2">
    <source>
        <dbReference type="Proteomes" id="UP000092971"/>
    </source>
</evidence>
<name>A0A1B1YF49_THEST</name>